<dbReference type="Gene3D" id="1.10.10.10">
    <property type="entry name" value="Winged helix-like DNA-binding domain superfamily/Winged helix DNA-binding domain"/>
    <property type="match status" value="1"/>
</dbReference>
<reference evidence="3" key="1">
    <citation type="submission" date="2017-01" db="EMBL/GenBank/DDBJ databases">
        <authorList>
            <person name="Varghese N."/>
            <person name="Submissions S."/>
        </authorList>
    </citation>
    <scope>NUCLEOTIDE SEQUENCE [LARGE SCALE GENOMIC DNA]</scope>
    <source>
        <strain evidence="3">DSM 19945</strain>
    </source>
</reference>
<evidence type="ECO:0000313" key="2">
    <source>
        <dbReference type="EMBL" id="SIS83135.1"/>
    </source>
</evidence>
<feature type="domain" description="HTH luxR-type" evidence="1">
    <location>
        <begin position="272"/>
        <end position="329"/>
    </location>
</feature>
<gene>
    <name evidence="2" type="ORF">SAMN05421580_105227</name>
</gene>
<dbReference type="GO" id="GO:0003677">
    <property type="term" value="F:DNA binding"/>
    <property type="evidence" value="ECO:0007669"/>
    <property type="project" value="InterPro"/>
</dbReference>
<dbReference type="SMART" id="SM00421">
    <property type="entry name" value="HTH_LUXR"/>
    <property type="match status" value="1"/>
</dbReference>
<dbReference type="SUPFAM" id="SSF46894">
    <property type="entry name" value="C-terminal effector domain of the bipartite response regulators"/>
    <property type="match status" value="1"/>
</dbReference>
<protein>
    <recommendedName>
        <fullName evidence="1">HTH luxR-type domain-containing protein</fullName>
    </recommendedName>
</protein>
<dbReference type="InterPro" id="IPR000792">
    <property type="entry name" value="Tscrpt_reg_LuxR_C"/>
</dbReference>
<keyword evidence="3" id="KW-1185">Reference proteome</keyword>
<dbReference type="STRING" id="453582.SAMN05421580_105227"/>
<proteinExistence type="predicted"/>
<accession>A0A1N7MAI5</accession>
<dbReference type="GO" id="GO:0006355">
    <property type="term" value="P:regulation of DNA-templated transcription"/>
    <property type="evidence" value="ECO:0007669"/>
    <property type="project" value="InterPro"/>
</dbReference>
<dbReference type="InterPro" id="IPR016032">
    <property type="entry name" value="Sig_transdc_resp-reg_C-effctor"/>
</dbReference>
<evidence type="ECO:0000313" key="3">
    <source>
        <dbReference type="Proteomes" id="UP000186221"/>
    </source>
</evidence>
<dbReference type="RefSeq" id="WP_076484729.1">
    <property type="nucleotide sequence ID" value="NZ_FTOG01000005.1"/>
</dbReference>
<dbReference type="Proteomes" id="UP000186221">
    <property type="component" value="Unassembled WGS sequence"/>
</dbReference>
<name>A0A1N7MAI5_9RHOB</name>
<dbReference type="InterPro" id="IPR036388">
    <property type="entry name" value="WH-like_DNA-bd_sf"/>
</dbReference>
<organism evidence="2 3">
    <name type="scientific">Rhodobacter aestuarii</name>
    <dbReference type="NCBI Taxonomy" id="453582"/>
    <lineage>
        <taxon>Bacteria</taxon>
        <taxon>Pseudomonadati</taxon>
        <taxon>Pseudomonadota</taxon>
        <taxon>Alphaproteobacteria</taxon>
        <taxon>Rhodobacterales</taxon>
        <taxon>Rhodobacter group</taxon>
        <taxon>Rhodobacter</taxon>
    </lineage>
</organism>
<dbReference type="EMBL" id="FTOG01000005">
    <property type="protein sequence ID" value="SIS83135.1"/>
    <property type="molecule type" value="Genomic_DNA"/>
</dbReference>
<sequence length="338" mass="36357">MFYVDDQTRLLNTLFSCAAASEGPERGQWQPFLARLSDLARADGVSLCLAQGRAQRRSWSVGQAPNIAPEALEPLRFQRVYEQSEVLGEAAESGFLRLIKVRSGPNMQAVLSLFRGAEKSDFRAIDGQSLDLVAGYLAQAVSIWAALEEERSLAALNAQTAQLLGAGWLLIDSGGVITHLSPLAKDLAEEAGLPFATRRRFEPSDPALASAYRAALSACLAHGRPQSVLLSHEPLIEMVLQRDVQSSAGGLRAALRHAPQLRSIDPARLATHFGLTPSEARLAARLCDGQSLRDAAQDLGWTEQTARSCSKAIFARLGVSGQPALVRHILSSGVFLIA</sequence>
<evidence type="ECO:0000259" key="1">
    <source>
        <dbReference type="SMART" id="SM00421"/>
    </source>
</evidence>
<dbReference type="AlphaFoldDB" id="A0A1N7MAI5"/>